<dbReference type="PROSITE" id="PS50045">
    <property type="entry name" value="SIGMA54_INTERACT_4"/>
    <property type="match status" value="1"/>
</dbReference>
<dbReference type="FunFam" id="3.40.50.2300:FF:000018">
    <property type="entry name" value="DNA-binding transcriptional regulator NtrC"/>
    <property type="match status" value="1"/>
</dbReference>
<dbReference type="Pfam" id="PF25601">
    <property type="entry name" value="AAA_lid_14"/>
    <property type="match status" value="1"/>
</dbReference>
<dbReference type="InterPro" id="IPR001789">
    <property type="entry name" value="Sig_transdc_resp-reg_receiver"/>
</dbReference>
<dbReference type="InterPro" id="IPR002197">
    <property type="entry name" value="HTH_Fis"/>
</dbReference>
<dbReference type="Gene3D" id="3.40.50.2300">
    <property type="match status" value="1"/>
</dbReference>
<keyword evidence="3" id="KW-0067">ATP-binding</keyword>
<dbReference type="Pfam" id="PF02954">
    <property type="entry name" value="HTH_8"/>
    <property type="match status" value="1"/>
</dbReference>
<evidence type="ECO:0000256" key="3">
    <source>
        <dbReference type="ARBA" id="ARBA00022840"/>
    </source>
</evidence>
<gene>
    <name evidence="9" type="ORF">MNBD_GAMMA14-539</name>
</gene>
<keyword evidence="4" id="KW-0805">Transcription regulation</keyword>
<dbReference type="InterPro" id="IPR009057">
    <property type="entry name" value="Homeodomain-like_sf"/>
</dbReference>
<feature type="domain" description="Response regulatory" evidence="8">
    <location>
        <begin position="5"/>
        <end position="119"/>
    </location>
</feature>
<evidence type="ECO:0000256" key="6">
    <source>
        <dbReference type="ARBA" id="ARBA00023163"/>
    </source>
</evidence>
<dbReference type="Gene3D" id="1.10.8.60">
    <property type="match status" value="1"/>
</dbReference>
<dbReference type="InterPro" id="IPR003593">
    <property type="entry name" value="AAA+_ATPase"/>
</dbReference>
<dbReference type="SMART" id="SM00382">
    <property type="entry name" value="AAA"/>
    <property type="match status" value="1"/>
</dbReference>
<keyword evidence="1" id="KW-0597">Phosphoprotein</keyword>
<evidence type="ECO:0000259" key="7">
    <source>
        <dbReference type="PROSITE" id="PS50045"/>
    </source>
</evidence>
<dbReference type="GO" id="GO:0005524">
    <property type="term" value="F:ATP binding"/>
    <property type="evidence" value="ECO:0007669"/>
    <property type="project" value="UniProtKB-KW"/>
</dbReference>
<dbReference type="GO" id="GO:0000160">
    <property type="term" value="P:phosphorelay signal transduction system"/>
    <property type="evidence" value="ECO:0007669"/>
    <property type="project" value="InterPro"/>
</dbReference>
<dbReference type="AlphaFoldDB" id="A0A3B0ZB91"/>
<reference evidence="9" key="1">
    <citation type="submission" date="2018-06" db="EMBL/GenBank/DDBJ databases">
        <authorList>
            <person name="Zhirakovskaya E."/>
        </authorList>
    </citation>
    <scope>NUCLEOTIDE SEQUENCE</scope>
</reference>
<dbReference type="FunFam" id="3.40.50.300:FF:000006">
    <property type="entry name" value="DNA-binding transcriptional regulator NtrC"/>
    <property type="match status" value="1"/>
</dbReference>
<protein>
    <submittedName>
        <fullName evidence="9">Flagellar two-component response regulator FleR</fullName>
    </submittedName>
</protein>
<proteinExistence type="predicted"/>
<dbReference type="PROSITE" id="PS00676">
    <property type="entry name" value="SIGMA54_INTERACT_2"/>
    <property type="match status" value="1"/>
</dbReference>
<dbReference type="SMART" id="SM00448">
    <property type="entry name" value="REC"/>
    <property type="match status" value="1"/>
</dbReference>
<dbReference type="InterPro" id="IPR025662">
    <property type="entry name" value="Sigma_54_int_dom_ATP-bd_1"/>
</dbReference>
<sequence>MNQPLVLIVEDDSALRDALCATVELAGFSVISAANGEQALTLVDEHDIQLVVSDVQMDGIDGHTLLNKLKSAVPELPVVLMTAYGTIEKAVESMRAGAADYLVKPFDAEVLVEMIRRYLPDTDSAPGVIAEDPATRKLVALAKRVAKTDATVMISGDSGVGKEVFARLIHDHSSRTNGPFVAINCAAIPENMLEASLFGYEKGAFTGAYQARAGKFEQAQGGTLLLDEISEMDLGLQAKLLRVLQEREVERLGGREIISLDVRVLATSNRNMREEVAAGRFREDLFYRLNVFPLHLTPLRERKADILPLTNRLIQKYCSEGRCVPHLSKDAQQALLSHPWPGNVRELDNVIQRALILLSGDQIEVEGLCFEYDAPGMVGTMQVPDAAVGEIISEGLGDDLKSKEFELILDALNRDRGSRKAAAERLGISPRTLRYKLARMREQGIAVPA</sequence>
<keyword evidence="9" id="KW-0966">Cell projection</keyword>
<dbReference type="Gene3D" id="1.10.10.60">
    <property type="entry name" value="Homeodomain-like"/>
    <property type="match status" value="1"/>
</dbReference>
<organism evidence="9">
    <name type="scientific">hydrothermal vent metagenome</name>
    <dbReference type="NCBI Taxonomy" id="652676"/>
    <lineage>
        <taxon>unclassified sequences</taxon>
        <taxon>metagenomes</taxon>
        <taxon>ecological metagenomes</taxon>
    </lineage>
</organism>
<dbReference type="EMBL" id="UOFM01000556">
    <property type="protein sequence ID" value="VAW83529.1"/>
    <property type="molecule type" value="Genomic_DNA"/>
</dbReference>
<keyword evidence="6" id="KW-0804">Transcription</keyword>
<evidence type="ECO:0000256" key="2">
    <source>
        <dbReference type="ARBA" id="ARBA00022741"/>
    </source>
</evidence>
<evidence type="ECO:0000259" key="8">
    <source>
        <dbReference type="PROSITE" id="PS50110"/>
    </source>
</evidence>
<dbReference type="Pfam" id="PF00158">
    <property type="entry name" value="Sigma54_activat"/>
    <property type="match status" value="1"/>
</dbReference>
<dbReference type="Pfam" id="PF00072">
    <property type="entry name" value="Response_reg"/>
    <property type="match status" value="1"/>
</dbReference>
<dbReference type="SUPFAM" id="SSF52540">
    <property type="entry name" value="P-loop containing nucleoside triphosphate hydrolases"/>
    <property type="match status" value="1"/>
</dbReference>
<dbReference type="PANTHER" id="PTHR32071:SF21">
    <property type="entry name" value="TRANSCRIPTIONAL REGULATORY PROTEIN FLGR"/>
    <property type="match status" value="1"/>
</dbReference>
<keyword evidence="9" id="KW-0282">Flagellum</keyword>
<dbReference type="InterPro" id="IPR025944">
    <property type="entry name" value="Sigma_54_int_dom_CS"/>
</dbReference>
<dbReference type="PANTHER" id="PTHR32071">
    <property type="entry name" value="TRANSCRIPTIONAL REGULATORY PROTEIN"/>
    <property type="match status" value="1"/>
</dbReference>
<dbReference type="CDD" id="cd00009">
    <property type="entry name" value="AAA"/>
    <property type="match status" value="1"/>
</dbReference>
<dbReference type="PROSITE" id="PS00675">
    <property type="entry name" value="SIGMA54_INTERACT_1"/>
    <property type="match status" value="1"/>
</dbReference>
<dbReference type="InterPro" id="IPR002078">
    <property type="entry name" value="Sigma_54_int"/>
</dbReference>
<evidence type="ECO:0000313" key="9">
    <source>
        <dbReference type="EMBL" id="VAW83529.1"/>
    </source>
</evidence>
<accession>A0A3B0ZB91</accession>
<dbReference type="InterPro" id="IPR027417">
    <property type="entry name" value="P-loop_NTPase"/>
</dbReference>
<dbReference type="PROSITE" id="PS00688">
    <property type="entry name" value="SIGMA54_INTERACT_3"/>
    <property type="match status" value="1"/>
</dbReference>
<dbReference type="PRINTS" id="PR01590">
    <property type="entry name" value="HTHFIS"/>
</dbReference>
<dbReference type="SUPFAM" id="SSF52172">
    <property type="entry name" value="CheY-like"/>
    <property type="match status" value="1"/>
</dbReference>
<dbReference type="Gene3D" id="3.40.50.300">
    <property type="entry name" value="P-loop containing nucleotide triphosphate hydrolases"/>
    <property type="match status" value="1"/>
</dbReference>
<name>A0A3B0ZB91_9ZZZZ</name>
<evidence type="ECO:0000256" key="5">
    <source>
        <dbReference type="ARBA" id="ARBA00023125"/>
    </source>
</evidence>
<dbReference type="InterPro" id="IPR058031">
    <property type="entry name" value="AAA_lid_NorR"/>
</dbReference>
<dbReference type="InterPro" id="IPR011006">
    <property type="entry name" value="CheY-like_superfamily"/>
</dbReference>
<keyword evidence="2" id="KW-0547">Nucleotide-binding</keyword>
<evidence type="ECO:0000256" key="1">
    <source>
        <dbReference type="ARBA" id="ARBA00022553"/>
    </source>
</evidence>
<dbReference type="PROSITE" id="PS50110">
    <property type="entry name" value="RESPONSE_REGULATORY"/>
    <property type="match status" value="1"/>
</dbReference>
<keyword evidence="5" id="KW-0238">DNA-binding</keyword>
<feature type="domain" description="Sigma-54 factor interaction" evidence="7">
    <location>
        <begin position="128"/>
        <end position="356"/>
    </location>
</feature>
<keyword evidence="9" id="KW-0969">Cilium</keyword>
<dbReference type="SUPFAM" id="SSF46689">
    <property type="entry name" value="Homeodomain-like"/>
    <property type="match status" value="1"/>
</dbReference>
<dbReference type="InterPro" id="IPR025943">
    <property type="entry name" value="Sigma_54_int_dom_ATP-bd_2"/>
</dbReference>
<dbReference type="GO" id="GO:0043565">
    <property type="term" value="F:sequence-specific DNA binding"/>
    <property type="evidence" value="ECO:0007669"/>
    <property type="project" value="InterPro"/>
</dbReference>
<dbReference type="GO" id="GO:0006355">
    <property type="term" value="P:regulation of DNA-templated transcription"/>
    <property type="evidence" value="ECO:0007669"/>
    <property type="project" value="InterPro"/>
</dbReference>
<evidence type="ECO:0000256" key="4">
    <source>
        <dbReference type="ARBA" id="ARBA00023015"/>
    </source>
</evidence>